<protein>
    <submittedName>
        <fullName evidence="2">TN3</fullName>
    </submittedName>
</protein>
<organism evidence="2">
    <name type="scientific">Sus scrofa</name>
    <name type="common">Pig</name>
    <dbReference type="NCBI Taxonomy" id="9823"/>
    <lineage>
        <taxon>Eukaryota</taxon>
        <taxon>Metazoa</taxon>
        <taxon>Chordata</taxon>
        <taxon>Craniata</taxon>
        <taxon>Vertebrata</taxon>
        <taxon>Euteleostomi</taxon>
        <taxon>Mammalia</taxon>
        <taxon>Eutheria</taxon>
        <taxon>Laurasiatheria</taxon>
        <taxon>Artiodactyla</taxon>
        <taxon>Suina</taxon>
        <taxon>Suidae</taxon>
        <taxon>Sus</taxon>
    </lineage>
</organism>
<name>Q9GL49_PIG</name>
<dbReference type="GO" id="GO:0006974">
    <property type="term" value="P:DNA damage response"/>
    <property type="evidence" value="ECO:0007669"/>
    <property type="project" value="InterPro"/>
</dbReference>
<dbReference type="GO" id="GO:0043065">
    <property type="term" value="P:positive regulation of apoptotic process"/>
    <property type="evidence" value="ECO:0007669"/>
    <property type="project" value="InterPro"/>
</dbReference>
<dbReference type="InterPro" id="IPR024140">
    <property type="entry name" value="Noxa"/>
</dbReference>
<reference evidence="2" key="1">
    <citation type="journal article" date="2002" name="Mol. Med.">
        <title>Rapid selection of differentially expressed genes in TNF[alpha]-activated endothelial cells.</title>
        <authorList>
            <person name="Nagasaka T."/>
            <person name="Boulday G."/>
            <person name="Fraser C.C."/>
            <person name="Coupel S."/>
            <person name="Coulon F."/>
            <person name="Tesson L."/>
            <person name="Heslan J.M."/>
            <person name="Soulillou J.P."/>
            <person name="Charreau B."/>
        </authorList>
    </citation>
    <scope>NUCLEOTIDE SEQUENCE</scope>
</reference>
<dbReference type="EMBL" id="AF319660">
    <property type="protein sequence ID" value="AAG33869.1"/>
    <property type="molecule type" value="mRNA"/>
</dbReference>
<dbReference type="GO" id="GO:0001836">
    <property type="term" value="P:release of cytochrome c from mitochondria"/>
    <property type="evidence" value="ECO:0007669"/>
    <property type="project" value="InterPro"/>
</dbReference>
<evidence type="ECO:0000256" key="1">
    <source>
        <dbReference type="SAM" id="MobiDB-lite"/>
    </source>
</evidence>
<dbReference type="AlphaFoldDB" id="Q9GL49"/>
<dbReference type="PANTHER" id="PTHR14299">
    <property type="entry name" value="PHORBOL-12-MYRISTATE-13-ACETATE-INDUCED PROTEIN 1"/>
    <property type="match status" value="1"/>
</dbReference>
<proteinExistence type="evidence at transcript level"/>
<feature type="region of interest" description="Disordered" evidence="1">
    <location>
        <begin position="26"/>
        <end position="63"/>
    </location>
</feature>
<accession>Q9GL49</accession>
<dbReference type="Pfam" id="PF15150">
    <property type="entry name" value="PMAIP1"/>
    <property type="match status" value="1"/>
</dbReference>
<dbReference type="PANTHER" id="PTHR14299:SF0">
    <property type="entry name" value="PHORBOL-12-MYRISTATE-13-ACETATE-INDUCED PROTEIN 1"/>
    <property type="match status" value="1"/>
</dbReference>
<dbReference type="HOGENOM" id="CLU_2139252_0_0_1"/>
<evidence type="ECO:0000313" key="2">
    <source>
        <dbReference type="EMBL" id="AAG33869.1"/>
    </source>
</evidence>
<sequence>MRSSGSLGSRIRGLLESAGWEELVRSQPRAHQGLTSGRCGQTRREELRGSFGPPPAAVRGNQPTSEAFGRSGCCFSSSLPLARFCPTAPRAACYLQSQGARVRGLSSRSFAAKFRLLFAEMPGRRSRRNTQTNPTRVALPPDPEVECAIQFRRIGDKLNFRQKLLNLIAKLFRLGT</sequence>